<dbReference type="InterPro" id="IPR052337">
    <property type="entry name" value="SAT4-like"/>
</dbReference>
<feature type="domain" description="Rhodopsin" evidence="8">
    <location>
        <begin position="35"/>
        <end position="277"/>
    </location>
</feature>
<feature type="transmembrane region" description="Helical" evidence="7">
    <location>
        <begin position="179"/>
        <end position="202"/>
    </location>
</feature>
<feature type="transmembrane region" description="Helical" evidence="7">
    <location>
        <begin position="214"/>
        <end position="241"/>
    </location>
</feature>
<evidence type="ECO:0000256" key="3">
    <source>
        <dbReference type="ARBA" id="ARBA00022989"/>
    </source>
</evidence>
<comment type="similarity">
    <text evidence="5">Belongs to the SAT4 family.</text>
</comment>
<keyword evidence="4 7" id="KW-0472">Membrane</keyword>
<dbReference type="GeneID" id="87836521"/>
<keyword evidence="3 7" id="KW-1133">Transmembrane helix</keyword>
<sequence>MNNTTDADNPESLAGSIVLTCILAPLFAVLFVALRFFTARRILRTIHVDDWLILAALVFSISYSICIAILTNHGLGYHRAYLAAQGLTNLRTFMMLSILSIAITGNISILFIKTSILRFYLRFSTSRRFNIAVYILMFLVIAAYLTGAFGFLFGCQPINYQWDYATMEGKGRCLAMDPWYGWLVAFNCITDAVLLVLPAWIIGPLRIGFAQKAALAAILGTGGFVFGVSVMRFVIVAQGWGDTDFTFKFAVNYIWSIIETNVGIVCACAPCLRALVGRYIPSLMHLGRRDEAVDLYTIPVSQVAQRLPSSPARGRDKETGTDSTNSTTSMPASPSWRNTFFGQGAGSSSRREQV</sequence>
<evidence type="ECO:0000259" key="8">
    <source>
        <dbReference type="Pfam" id="PF20684"/>
    </source>
</evidence>
<keyword evidence="2 7" id="KW-0812">Transmembrane</keyword>
<evidence type="ECO:0000313" key="9">
    <source>
        <dbReference type="EMBL" id="KAK3299872.1"/>
    </source>
</evidence>
<feature type="compositionally biased region" description="Polar residues" evidence="6">
    <location>
        <begin position="321"/>
        <end position="341"/>
    </location>
</feature>
<evidence type="ECO:0000256" key="6">
    <source>
        <dbReference type="SAM" id="MobiDB-lite"/>
    </source>
</evidence>
<reference evidence="9" key="1">
    <citation type="journal article" date="2023" name="Mol. Phylogenet. Evol.">
        <title>Genome-scale phylogeny and comparative genomics of the fungal order Sordariales.</title>
        <authorList>
            <person name="Hensen N."/>
            <person name="Bonometti L."/>
            <person name="Westerberg I."/>
            <person name="Brannstrom I.O."/>
            <person name="Guillou S."/>
            <person name="Cros-Aarteil S."/>
            <person name="Calhoun S."/>
            <person name="Haridas S."/>
            <person name="Kuo A."/>
            <person name="Mondo S."/>
            <person name="Pangilinan J."/>
            <person name="Riley R."/>
            <person name="LaButti K."/>
            <person name="Andreopoulos B."/>
            <person name="Lipzen A."/>
            <person name="Chen C."/>
            <person name="Yan M."/>
            <person name="Daum C."/>
            <person name="Ng V."/>
            <person name="Clum A."/>
            <person name="Steindorff A."/>
            <person name="Ohm R.A."/>
            <person name="Martin F."/>
            <person name="Silar P."/>
            <person name="Natvig D.O."/>
            <person name="Lalanne C."/>
            <person name="Gautier V."/>
            <person name="Ament-Velasquez S.L."/>
            <person name="Kruys A."/>
            <person name="Hutchinson M.I."/>
            <person name="Powell A.J."/>
            <person name="Barry K."/>
            <person name="Miller A.N."/>
            <person name="Grigoriev I.V."/>
            <person name="Debuchy R."/>
            <person name="Gladieux P."/>
            <person name="Hiltunen Thoren M."/>
            <person name="Johannesson H."/>
        </authorList>
    </citation>
    <scope>NUCLEOTIDE SEQUENCE</scope>
    <source>
        <strain evidence="9">CBS 168.71</strain>
    </source>
</reference>
<dbReference type="PANTHER" id="PTHR33048">
    <property type="entry name" value="PTH11-LIKE INTEGRAL MEMBRANE PROTEIN (AFU_ORTHOLOGUE AFUA_5G11245)"/>
    <property type="match status" value="1"/>
</dbReference>
<comment type="caution">
    <text evidence="9">The sequence shown here is derived from an EMBL/GenBank/DDBJ whole genome shotgun (WGS) entry which is preliminary data.</text>
</comment>
<dbReference type="EMBL" id="JAUEPN010000001">
    <property type="protein sequence ID" value="KAK3299872.1"/>
    <property type="molecule type" value="Genomic_DNA"/>
</dbReference>
<evidence type="ECO:0000256" key="1">
    <source>
        <dbReference type="ARBA" id="ARBA00004141"/>
    </source>
</evidence>
<evidence type="ECO:0000256" key="2">
    <source>
        <dbReference type="ARBA" id="ARBA00022692"/>
    </source>
</evidence>
<accession>A0AAE0HNJ7</accession>
<proteinExistence type="inferred from homology"/>
<feature type="transmembrane region" description="Helical" evidence="7">
    <location>
        <begin position="12"/>
        <end position="38"/>
    </location>
</feature>
<dbReference type="PANTHER" id="PTHR33048:SF55">
    <property type="entry name" value="INTEGRAL MEMBRANE PROTEIN"/>
    <property type="match status" value="1"/>
</dbReference>
<dbReference type="InterPro" id="IPR049326">
    <property type="entry name" value="Rhodopsin_dom_fungi"/>
</dbReference>
<feature type="transmembrane region" description="Helical" evidence="7">
    <location>
        <begin position="90"/>
        <end position="112"/>
    </location>
</feature>
<name>A0AAE0HNJ7_9PEZI</name>
<dbReference type="Pfam" id="PF20684">
    <property type="entry name" value="Fung_rhodopsin"/>
    <property type="match status" value="1"/>
</dbReference>
<organism evidence="9 10">
    <name type="scientific">Chaetomium fimeti</name>
    <dbReference type="NCBI Taxonomy" id="1854472"/>
    <lineage>
        <taxon>Eukaryota</taxon>
        <taxon>Fungi</taxon>
        <taxon>Dikarya</taxon>
        <taxon>Ascomycota</taxon>
        <taxon>Pezizomycotina</taxon>
        <taxon>Sordariomycetes</taxon>
        <taxon>Sordariomycetidae</taxon>
        <taxon>Sordariales</taxon>
        <taxon>Chaetomiaceae</taxon>
        <taxon>Chaetomium</taxon>
    </lineage>
</organism>
<feature type="transmembrane region" description="Helical" evidence="7">
    <location>
        <begin position="133"/>
        <end position="159"/>
    </location>
</feature>
<evidence type="ECO:0000256" key="4">
    <source>
        <dbReference type="ARBA" id="ARBA00023136"/>
    </source>
</evidence>
<comment type="subcellular location">
    <subcellularLocation>
        <location evidence="1">Membrane</location>
        <topology evidence="1">Multi-pass membrane protein</topology>
    </subcellularLocation>
</comment>
<feature type="transmembrane region" description="Helical" evidence="7">
    <location>
        <begin position="253"/>
        <end position="276"/>
    </location>
</feature>
<evidence type="ECO:0000256" key="5">
    <source>
        <dbReference type="ARBA" id="ARBA00038359"/>
    </source>
</evidence>
<evidence type="ECO:0000313" key="10">
    <source>
        <dbReference type="Proteomes" id="UP001278766"/>
    </source>
</evidence>
<dbReference type="RefSeq" id="XP_062663386.1">
    <property type="nucleotide sequence ID" value="XM_062799573.1"/>
</dbReference>
<dbReference type="Proteomes" id="UP001278766">
    <property type="component" value="Unassembled WGS sequence"/>
</dbReference>
<protein>
    <recommendedName>
        <fullName evidence="8">Rhodopsin domain-containing protein</fullName>
    </recommendedName>
</protein>
<gene>
    <name evidence="9" type="ORF">B0H64DRAFT_2209</name>
</gene>
<dbReference type="AlphaFoldDB" id="A0AAE0HNJ7"/>
<feature type="transmembrane region" description="Helical" evidence="7">
    <location>
        <begin position="50"/>
        <end position="70"/>
    </location>
</feature>
<keyword evidence="10" id="KW-1185">Reference proteome</keyword>
<feature type="region of interest" description="Disordered" evidence="6">
    <location>
        <begin position="306"/>
        <end position="354"/>
    </location>
</feature>
<dbReference type="GO" id="GO:0016020">
    <property type="term" value="C:membrane"/>
    <property type="evidence" value="ECO:0007669"/>
    <property type="project" value="UniProtKB-SubCell"/>
</dbReference>
<reference evidence="9" key="2">
    <citation type="submission" date="2023-06" db="EMBL/GenBank/DDBJ databases">
        <authorList>
            <consortium name="Lawrence Berkeley National Laboratory"/>
            <person name="Haridas S."/>
            <person name="Hensen N."/>
            <person name="Bonometti L."/>
            <person name="Westerberg I."/>
            <person name="Brannstrom I.O."/>
            <person name="Guillou S."/>
            <person name="Cros-Aarteil S."/>
            <person name="Calhoun S."/>
            <person name="Kuo A."/>
            <person name="Mondo S."/>
            <person name="Pangilinan J."/>
            <person name="Riley R."/>
            <person name="Labutti K."/>
            <person name="Andreopoulos B."/>
            <person name="Lipzen A."/>
            <person name="Chen C."/>
            <person name="Yanf M."/>
            <person name="Daum C."/>
            <person name="Ng V."/>
            <person name="Clum A."/>
            <person name="Steindorff A."/>
            <person name="Ohm R."/>
            <person name="Martin F."/>
            <person name="Silar P."/>
            <person name="Natvig D."/>
            <person name="Lalanne C."/>
            <person name="Gautier V."/>
            <person name="Ament-Velasquez S.L."/>
            <person name="Kruys A."/>
            <person name="Hutchinson M.I."/>
            <person name="Powell A.J."/>
            <person name="Barry K."/>
            <person name="Miller A.N."/>
            <person name="Grigoriev I.V."/>
            <person name="Debuchy R."/>
            <person name="Gladieux P."/>
            <person name="Thoren M.H."/>
            <person name="Johannesson H."/>
        </authorList>
    </citation>
    <scope>NUCLEOTIDE SEQUENCE</scope>
    <source>
        <strain evidence="9">CBS 168.71</strain>
    </source>
</reference>
<evidence type="ECO:0000256" key="7">
    <source>
        <dbReference type="SAM" id="Phobius"/>
    </source>
</evidence>